<sequence>MPVFRYMQYQHFLDWVRTGLYRISNICKWEDPYENYLLKCPLLDRFGLRISKIVLPLYGQCWTTLPESDAMWRIYSKISRGQANDTVDSCEIGVRIKTTAERLQKLPSIITGFNRGHIGPVKYINQTVIDRNLQSLQLKNTKEYWDACDKTLFEKREEFSHEQKFRFVFLYTNGDPSYLEVQIKPQELIDEVTFDPRITKEDFDIQILNN</sequence>
<protein>
    <recommendedName>
        <fullName evidence="3">DUF2971 domain-containing protein</fullName>
    </recommendedName>
</protein>
<reference evidence="1 2" key="1">
    <citation type="journal article" date="2019" name="Nat. Med.">
        <title>A library of human gut bacterial isolates paired with longitudinal multiomics data enables mechanistic microbiome research.</title>
        <authorList>
            <person name="Poyet M."/>
            <person name="Groussin M."/>
            <person name="Gibbons S.M."/>
            <person name="Avila-Pacheco J."/>
            <person name="Jiang X."/>
            <person name="Kearney S.M."/>
            <person name="Perrotta A.R."/>
            <person name="Berdy B."/>
            <person name="Zhao S."/>
            <person name="Lieberman T.D."/>
            <person name="Swanson P.K."/>
            <person name="Smith M."/>
            <person name="Roesemann S."/>
            <person name="Alexander J.E."/>
            <person name="Rich S.A."/>
            <person name="Livny J."/>
            <person name="Vlamakis H."/>
            <person name="Clish C."/>
            <person name="Bullock K."/>
            <person name="Deik A."/>
            <person name="Scott J."/>
            <person name="Pierce K.A."/>
            <person name="Xavier R.J."/>
            <person name="Alm E.J."/>
        </authorList>
    </citation>
    <scope>NUCLEOTIDE SEQUENCE [LARGE SCALE GENOMIC DNA]</scope>
    <source>
        <strain evidence="1 2">BIOML-A204</strain>
    </source>
</reference>
<evidence type="ECO:0000313" key="2">
    <source>
        <dbReference type="Proteomes" id="UP000323119"/>
    </source>
</evidence>
<proteinExistence type="predicted"/>
<dbReference type="EMBL" id="VVUY01000011">
    <property type="protein sequence ID" value="KAA2558864.1"/>
    <property type="molecule type" value="Genomic_DNA"/>
</dbReference>
<evidence type="ECO:0008006" key="3">
    <source>
        <dbReference type="Google" id="ProtNLM"/>
    </source>
</evidence>
<accession>A0A9P3ZGZ8</accession>
<dbReference type="RefSeq" id="WP_055204674.1">
    <property type="nucleotide sequence ID" value="NZ_DAWDXQ010000022.1"/>
</dbReference>
<evidence type="ECO:0000313" key="1">
    <source>
        <dbReference type="EMBL" id="KAA2558864.1"/>
    </source>
</evidence>
<name>A0A9P3ZGZ8_9BACT</name>
<gene>
    <name evidence="1" type="ORF">F2S36_11980</name>
</gene>
<comment type="caution">
    <text evidence="1">The sequence shown here is derived from an EMBL/GenBank/DDBJ whole genome shotgun (WGS) entry which is preliminary data.</text>
</comment>
<dbReference type="Proteomes" id="UP000323119">
    <property type="component" value="Unassembled WGS sequence"/>
</dbReference>
<dbReference type="AlphaFoldDB" id="A0A9P3ZGZ8"/>
<organism evidence="1 2">
    <name type="scientific">Alistipes onderdonkii</name>
    <dbReference type="NCBI Taxonomy" id="328813"/>
    <lineage>
        <taxon>Bacteria</taxon>
        <taxon>Pseudomonadati</taxon>
        <taxon>Bacteroidota</taxon>
        <taxon>Bacteroidia</taxon>
        <taxon>Bacteroidales</taxon>
        <taxon>Rikenellaceae</taxon>
        <taxon>Alistipes</taxon>
    </lineage>
</organism>